<accession>A0ABX6EPU8</accession>
<dbReference type="Proteomes" id="UP000422736">
    <property type="component" value="Chromosome 2"/>
</dbReference>
<protein>
    <submittedName>
        <fullName evidence="2">Transposon Ty2-F/Ty2-GR2 Gag polyprotein</fullName>
    </submittedName>
</protein>
<organism evidence="2 3">
    <name type="scientific">Kluyveromyces marxianus</name>
    <name type="common">Yeast</name>
    <name type="synonym">Candida kefyr</name>
    <dbReference type="NCBI Taxonomy" id="4911"/>
    <lineage>
        <taxon>Eukaryota</taxon>
        <taxon>Fungi</taxon>
        <taxon>Dikarya</taxon>
        <taxon>Ascomycota</taxon>
        <taxon>Saccharomycotina</taxon>
        <taxon>Saccharomycetes</taxon>
        <taxon>Saccharomycetales</taxon>
        <taxon>Saccharomycetaceae</taxon>
        <taxon>Kluyveromyces</taxon>
    </lineage>
</organism>
<feature type="compositionally biased region" description="Polar residues" evidence="1">
    <location>
        <begin position="329"/>
        <end position="342"/>
    </location>
</feature>
<gene>
    <name evidence="2" type="ORF">FIM1_956</name>
</gene>
<dbReference type="EMBL" id="CP015055">
    <property type="protein sequence ID" value="QGN14299.1"/>
    <property type="molecule type" value="Genomic_DNA"/>
</dbReference>
<feature type="region of interest" description="Disordered" evidence="1">
    <location>
        <begin position="1"/>
        <end position="33"/>
    </location>
</feature>
<name>A0ABX6EPU8_KLUMA</name>
<evidence type="ECO:0000313" key="2">
    <source>
        <dbReference type="EMBL" id="QGN14299.1"/>
    </source>
</evidence>
<evidence type="ECO:0000313" key="3">
    <source>
        <dbReference type="Proteomes" id="UP000422736"/>
    </source>
</evidence>
<proteinExistence type="predicted"/>
<sequence>MASSDTRDLAITTSDWKQHQSHQHGSPAEYPQESNVMRRIIIRSYNDAPEPIIKMGKPINPYSDPELERSVFGGLTYEEFDKRFRQLQSLSSDPNNKDLPYNISHNINFQAFPESETWNTVYLPLVRSKEHFNKWVERLIVQMKIAGLERLIPSKRNDWSSELLDNGELSEAIIFMWKKCIPEECCPAWVEFTPYNTEDSPNVTTFELLAKYNRRNKNREIWREAIKQTDKNTTSSELRKLWKEGNNVYRNFFCSKKHHDFEMLLECLEQMMIENYANKCDKLKRELEKNEDIDLPTALKLLHTESKKPVKSKSNYNRREDKASKKSPTKTSNSWNRAYNGTNRYTKSGKNCNKYVTTKKKGKVYYIE</sequence>
<keyword evidence="3" id="KW-1185">Reference proteome</keyword>
<feature type="region of interest" description="Disordered" evidence="1">
    <location>
        <begin position="304"/>
        <end position="342"/>
    </location>
</feature>
<evidence type="ECO:0000256" key="1">
    <source>
        <dbReference type="SAM" id="MobiDB-lite"/>
    </source>
</evidence>
<reference evidence="2 3" key="1">
    <citation type="submission" date="2016-03" db="EMBL/GenBank/DDBJ databases">
        <title>How can Kluyveromyces marxianus grow so fast - potential evolutionary course in Saccharomyces Complex revealed by comparative genomics.</title>
        <authorList>
            <person name="Mo W."/>
            <person name="Lu W."/>
            <person name="Yang X."/>
            <person name="Qi J."/>
            <person name="Lv H."/>
        </authorList>
    </citation>
    <scope>NUCLEOTIDE SEQUENCE [LARGE SCALE GENOMIC DNA]</scope>
    <source>
        <strain evidence="2 3">FIM1</strain>
    </source>
</reference>